<dbReference type="Proteomes" id="UP000827408">
    <property type="component" value="Segment"/>
</dbReference>
<keyword evidence="2" id="KW-1185">Reference proteome</keyword>
<protein>
    <submittedName>
        <fullName evidence="1">Uncharacterized protein</fullName>
    </submittedName>
</protein>
<evidence type="ECO:0000313" key="2">
    <source>
        <dbReference type="Proteomes" id="UP000827408"/>
    </source>
</evidence>
<dbReference type="EMBL" id="MZ130491">
    <property type="protein sequence ID" value="QWM90613.1"/>
    <property type="molecule type" value="Genomic_DNA"/>
</dbReference>
<reference evidence="1 2" key="1">
    <citation type="submission" date="2021-04" db="EMBL/GenBank/DDBJ databases">
        <authorList>
            <person name="Shkoporov A.N."/>
            <person name="Stockdale S.R."/>
            <person name="Guerin E."/>
            <person name="Ross R.P."/>
            <person name="Hill C."/>
        </authorList>
    </citation>
    <scope>NUCLEOTIDE SEQUENCE [LARGE SCALE GENOMIC DNA]</scope>
    <source>
        <strain evidence="2">cr61_1</strain>
    </source>
</reference>
<sequence>MILYKNSLPKINIKLLTLQYILDSPELINTGNLIDICIEIYNDKVIYKLLFNTKNKFDVFKLRKLAKKEDNFINCKIENSLYVISFLTPNKYTNRLAYLNTSKTYSVSKNEMDTFNMFITKTQAAQLSSLGLFFY</sequence>
<evidence type="ECO:0000313" key="1">
    <source>
        <dbReference type="EMBL" id="QWM90613.1"/>
    </source>
</evidence>
<dbReference type="GeneID" id="75687039"/>
<organism evidence="1 2">
    <name type="scientific">uncultured phage cr61_1</name>
    <dbReference type="NCBI Taxonomy" id="2986417"/>
    <lineage>
        <taxon>Viruses</taxon>
        <taxon>Duplodnaviria</taxon>
        <taxon>Heunggongvirae</taxon>
        <taxon>Uroviricota</taxon>
        <taxon>Caudoviricetes</taxon>
        <taxon>Crassvirales</taxon>
        <taxon>Suoliviridae</taxon>
        <taxon>Oafivirinae</taxon>
        <taxon>Bohxovirus</taxon>
        <taxon>Bohxovirus oralis</taxon>
    </lineage>
</organism>
<name>A0AAE7V4N8_9CAUD</name>
<dbReference type="KEGG" id="vg:75687039"/>
<gene>
    <name evidence="1" type="primary">gp_67546</name>
</gene>
<dbReference type="RefSeq" id="YP_010509553.1">
    <property type="nucleotide sequence ID" value="NC_067209.1"/>
</dbReference>
<proteinExistence type="predicted"/>
<accession>A0AAE7V4N8</accession>